<proteinExistence type="predicted"/>
<dbReference type="Proteomes" id="UP000887159">
    <property type="component" value="Unassembled WGS sequence"/>
</dbReference>
<reference evidence="2" key="1">
    <citation type="submission" date="2020-08" db="EMBL/GenBank/DDBJ databases">
        <title>Multicomponent nature underlies the extraordinary mechanical properties of spider dragline silk.</title>
        <authorList>
            <person name="Kono N."/>
            <person name="Nakamura H."/>
            <person name="Mori M."/>
            <person name="Yoshida Y."/>
            <person name="Ohtoshi R."/>
            <person name="Malay A.D."/>
            <person name="Moran D.A.P."/>
            <person name="Tomita M."/>
            <person name="Numata K."/>
            <person name="Arakawa K."/>
        </authorList>
    </citation>
    <scope>NUCLEOTIDE SEQUENCE</scope>
</reference>
<dbReference type="GO" id="GO:0003676">
    <property type="term" value="F:nucleic acid binding"/>
    <property type="evidence" value="ECO:0007669"/>
    <property type="project" value="InterPro"/>
</dbReference>
<protein>
    <submittedName>
        <fullName evidence="2">Transposable element Tc1 transposase</fullName>
    </submittedName>
</protein>
<dbReference type="InterPro" id="IPR036397">
    <property type="entry name" value="RNaseH_sf"/>
</dbReference>
<dbReference type="AlphaFoldDB" id="A0A8X6RXP2"/>
<comment type="caution">
    <text evidence="2">The sequence shown here is derived from an EMBL/GenBank/DDBJ whole genome shotgun (WGS) entry which is preliminary data.</text>
</comment>
<evidence type="ECO:0000313" key="2">
    <source>
        <dbReference type="EMBL" id="GFY00825.1"/>
    </source>
</evidence>
<evidence type="ECO:0000313" key="3">
    <source>
        <dbReference type="Proteomes" id="UP000887159"/>
    </source>
</evidence>
<dbReference type="EMBL" id="BMAU01021221">
    <property type="protein sequence ID" value="GFY00825.1"/>
    <property type="molecule type" value="Genomic_DNA"/>
</dbReference>
<feature type="region of interest" description="Disordered" evidence="1">
    <location>
        <begin position="66"/>
        <end position="98"/>
    </location>
</feature>
<gene>
    <name evidence="2" type="primary">X975_19402</name>
    <name evidence="2" type="ORF">TNCV_2142171</name>
</gene>
<organism evidence="2 3">
    <name type="scientific">Trichonephila clavipes</name>
    <name type="common">Golden silk orbweaver</name>
    <name type="synonym">Nephila clavipes</name>
    <dbReference type="NCBI Taxonomy" id="2585209"/>
    <lineage>
        <taxon>Eukaryota</taxon>
        <taxon>Metazoa</taxon>
        <taxon>Ecdysozoa</taxon>
        <taxon>Arthropoda</taxon>
        <taxon>Chelicerata</taxon>
        <taxon>Arachnida</taxon>
        <taxon>Araneae</taxon>
        <taxon>Araneomorphae</taxon>
        <taxon>Entelegynae</taxon>
        <taxon>Araneoidea</taxon>
        <taxon>Nephilidae</taxon>
        <taxon>Trichonephila</taxon>
    </lineage>
</organism>
<keyword evidence="3" id="KW-1185">Reference proteome</keyword>
<dbReference type="Gene3D" id="3.30.420.10">
    <property type="entry name" value="Ribonuclease H-like superfamily/Ribonuclease H"/>
    <property type="match status" value="1"/>
</dbReference>
<evidence type="ECO:0000256" key="1">
    <source>
        <dbReference type="SAM" id="MobiDB-lite"/>
    </source>
</evidence>
<accession>A0A8X6RXP2</accession>
<name>A0A8X6RXP2_TRICX</name>
<sequence length="424" mass="48020">MPVNFDYFCDFIDIFVDEPARARGRMQGGGDIHSALGILPDKLKTELAIHVNLKTLKKQLRVFQQRDPHLKQGKSPKQNTSVVPIKSNRGGEGTGPPSQIHHVTNVAFSPAAAHITAPPIDRSSGGEESLPDSKLVFAENKKGCNRISFELYNDDSHLGEHLQGVSTRIPPRLGTEDEGLHLHARGPRLQEGRAFLVRLKMSRVAIYWSYLMYPAKEGNIDYTESLVEACVKRNSSTLMRVWKQADQRGLNNSKNWQWMCRKVTSARGDGYLIHMAMNNRIASFRQLAEHHDSRIRVRRYADECCLPVCINERHSVRTPRHMIWGVSLEQQNNAHPHVARNARYFLPAKHMQLLPWFAYSPDMSPIGNEWDLVGRRLARDPHPDASKDELLSVHTSNMGLSSTSKHSTYVWLHAVSYSSTPWSG</sequence>